<dbReference type="PANTHER" id="PTHR14281">
    <property type="entry name" value="KINETOCHORE PROTEIN SPC25-RELATED"/>
    <property type="match status" value="1"/>
</dbReference>
<dbReference type="AlphaFoldDB" id="A0A292PKH2"/>
<keyword evidence="3 9" id="KW-0132">Cell division</keyword>
<feature type="domain" description="Chromosome segregation protein Spc25 C-terminal" evidence="12">
    <location>
        <begin position="186"/>
        <end position="256"/>
    </location>
</feature>
<keyword evidence="8 9" id="KW-0137">Centromere</keyword>
<keyword evidence="7 9" id="KW-0131">Cell cycle</keyword>
<dbReference type="Gene3D" id="3.30.457.50">
    <property type="entry name" value="Chromosome segregation protein Spc25"/>
    <property type="match status" value="1"/>
</dbReference>
<evidence type="ECO:0000256" key="11">
    <source>
        <dbReference type="SAM" id="MobiDB-lite"/>
    </source>
</evidence>
<feature type="compositionally biased region" description="Low complexity" evidence="11">
    <location>
        <begin position="1"/>
        <end position="27"/>
    </location>
</feature>
<dbReference type="GO" id="GO:0007059">
    <property type="term" value="P:chromosome segregation"/>
    <property type="evidence" value="ECO:0007669"/>
    <property type="project" value="InterPro"/>
</dbReference>
<dbReference type="GO" id="GO:0031262">
    <property type="term" value="C:Ndc80 complex"/>
    <property type="evidence" value="ECO:0007669"/>
    <property type="project" value="InterPro"/>
</dbReference>
<evidence type="ECO:0000256" key="6">
    <source>
        <dbReference type="ARBA" id="ARBA00023054"/>
    </source>
</evidence>
<keyword evidence="14" id="KW-1185">Reference proteome</keyword>
<evidence type="ECO:0000256" key="10">
    <source>
        <dbReference type="SAM" id="Coils"/>
    </source>
</evidence>
<evidence type="ECO:0000313" key="14">
    <source>
        <dbReference type="Proteomes" id="UP001412239"/>
    </source>
</evidence>
<comment type="subcellular location">
    <subcellularLocation>
        <location evidence="9">Nucleus</location>
    </subcellularLocation>
    <subcellularLocation>
        <location evidence="9">Chromosome</location>
        <location evidence="9">Centromere</location>
        <location evidence="9">Kinetochore</location>
    </subcellularLocation>
</comment>
<dbReference type="InterPro" id="IPR013255">
    <property type="entry name" value="Spc25_C"/>
</dbReference>
<keyword evidence="2 9" id="KW-0158">Chromosome</keyword>
<organism evidence="13 14">
    <name type="scientific">Tuber aestivum</name>
    <name type="common">summer truffle</name>
    <dbReference type="NCBI Taxonomy" id="59557"/>
    <lineage>
        <taxon>Eukaryota</taxon>
        <taxon>Fungi</taxon>
        <taxon>Dikarya</taxon>
        <taxon>Ascomycota</taxon>
        <taxon>Pezizomycotina</taxon>
        <taxon>Pezizomycetes</taxon>
        <taxon>Pezizales</taxon>
        <taxon>Tuberaceae</taxon>
        <taxon>Tuber</taxon>
    </lineage>
</organism>
<evidence type="ECO:0000259" key="12">
    <source>
        <dbReference type="Pfam" id="PF08234"/>
    </source>
</evidence>
<dbReference type="PANTHER" id="PTHR14281:SF0">
    <property type="entry name" value="KINETOCHORE PROTEIN SPC25"/>
    <property type="match status" value="1"/>
</dbReference>
<keyword evidence="6 10" id="KW-0175">Coiled coil</keyword>
<protein>
    <recommendedName>
        <fullName evidence="9">Kinetochore protein SPC25</fullName>
    </recommendedName>
</protein>
<evidence type="ECO:0000256" key="9">
    <source>
        <dbReference type="RuleBase" id="RU367150"/>
    </source>
</evidence>
<evidence type="ECO:0000256" key="1">
    <source>
        <dbReference type="ARBA" id="ARBA00006379"/>
    </source>
</evidence>
<evidence type="ECO:0000256" key="8">
    <source>
        <dbReference type="ARBA" id="ARBA00023328"/>
    </source>
</evidence>
<dbReference type="GO" id="GO:0051301">
    <property type="term" value="P:cell division"/>
    <property type="evidence" value="ECO:0007669"/>
    <property type="project" value="UniProtKB-UniRule"/>
</dbReference>
<dbReference type="EMBL" id="LN891267">
    <property type="protein sequence ID" value="CUS07000.1"/>
    <property type="molecule type" value="Genomic_DNA"/>
</dbReference>
<dbReference type="Proteomes" id="UP001412239">
    <property type="component" value="Unassembled WGS sequence"/>
</dbReference>
<name>A0A292PKH2_9PEZI</name>
<sequence length="264" mass="30622">MPSDLSSSSAPPSSQPQASSSSQANNSMAATLPQINFGFEELKDRMARFTVRFDDFIEKGRRRILEERNEFAKTVIEEKDTQRMLKKEIEHYKQKEKDVAENATKEQQEATEAERAIAEMDRKKQSKEEHKSHLLAQIEATQEAIRKKREIRAEERKALSFQSSRNAPELAFWEDHLGMRIEGAGVTDHLKIVYTHIVDSAWSKEFSFILNMVTRDYEVIQCRPKLDPATVGKWVDRLNETRDLTCFLKEMRQLFKEHSSAGRE</sequence>
<evidence type="ECO:0000256" key="5">
    <source>
        <dbReference type="ARBA" id="ARBA00022838"/>
    </source>
</evidence>
<keyword evidence="9" id="KW-0539">Nucleus</keyword>
<comment type="function">
    <text evidence="9">Acts as a component of the essential kinetochore-associated NDC80 complex, which is required for chromosome segregation and spindle checkpoint activity.</text>
</comment>
<comment type="subunit">
    <text evidence="9">Component of the NDC80 complex.</text>
</comment>
<evidence type="ECO:0000256" key="2">
    <source>
        <dbReference type="ARBA" id="ARBA00022454"/>
    </source>
</evidence>
<reference evidence="13" key="1">
    <citation type="submission" date="2015-10" db="EMBL/GenBank/DDBJ databases">
        <authorList>
            <person name="Regsiter A."/>
            <person name="william w."/>
        </authorList>
    </citation>
    <scope>NUCLEOTIDE SEQUENCE</scope>
    <source>
        <strain evidence="13">Montdore</strain>
    </source>
</reference>
<evidence type="ECO:0000313" key="13">
    <source>
        <dbReference type="EMBL" id="CUS07000.1"/>
    </source>
</evidence>
<dbReference type="FunFam" id="3.30.457.50:FF:000001">
    <property type="entry name" value="Probable kinetochore protein spc25"/>
    <property type="match status" value="1"/>
</dbReference>
<keyword evidence="5 9" id="KW-0995">Kinetochore</keyword>
<feature type="coiled-coil region" evidence="10">
    <location>
        <begin position="89"/>
        <end position="130"/>
    </location>
</feature>
<gene>
    <name evidence="13" type="ORF">GSTUAT00008918001</name>
</gene>
<dbReference type="Pfam" id="PF08234">
    <property type="entry name" value="Spindle_Spc25"/>
    <property type="match status" value="1"/>
</dbReference>
<proteinExistence type="inferred from homology"/>
<dbReference type="CDD" id="cd23784">
    <property type="entry name" value="RWD_Spc25"/>
    <property type="match status" value="1"/>
</dbReference>
<accession>A0A292PKH2</accession>
<evidence type="ECO:0000256" key="4">
    <source>
        <dbReference type="ARBA" id="ARBA00022776"/>
    </source>
</evidence>
<dbReference type="GO" id="GO:0005634">
    <property type="term" value="C:nucleus"/>
    <property type="evidence" value="ECO:0007669"/>
    <property type="project" value="UniProtKB-SubCell"/>
</dbReference>
<dbReference type="InterPro" id="IPR045143">
    <property type="entry name" value="Spc25"/>
</dbReference>
<evidence type="ECO:0000256" key="7">
    <source>
        <dbReference type="ARBA" id="ARBA00023306"/>
    </source>
</evidence>
<feature type="region of interest" description="Disordered" evidence="11">
    <location>
        <begin position="1"/>
        <end position="29"/>
    </location>
</feature>
<keyword evidence="4 9" id="KW-0498">Mitosis</keyword>
<comment type="similarity">
    <text evidence="1 9">Belongs to the SPC25 family.</text>
</comment>
<evidence type="ECO:0000256" key="3">
    <source>
        <dbReference type="ARBA" id="ARBA00022618"/>
    </source>
</evidence>